<dbReference type="RefSeq" id="XP_062626413.1">
    <property type="nucleotide sequence ID" value="XM_062770429.1"/>
</dbReference>
<reference evidence="1" key="1">
    <citation type="submission" date="2023-10" db="EMBL/GenBank/DDBJ databases">
        <authorList>
            <person name="Noh H."/>
        </authorList>
    </citation>
    <scope>NUCLEOTIDE SEQUENCE</scope>
    <source>
        <strain evidence="1">DUCC4014</strain>
    </source>
</reference>
<name>A0AAF1BGX9_9TREE</name>
<accession>A0AAF1BGX9</accession>
<evidence type="ECO:0000313" key="2">
    <source>
        <dbReference type="Proteomes" id="UP000827549"/>
    </source>
</evidence>
<organism evidence="1 2">
    <name type="scientific">Vanrija pseudolonga</name>
    <dbReference type="NCBI Taxonomy" id="143232"/>
    <lineage>
        <taxon>Eukaryota</taxon>
        <taxon>Fungi</taxon>
        <taxon>Dikarya</taxon>
        <taxon>Basidiomycota</taxon>
        <taxon>Agaricomycotina</taxon>
        <taxon>Tremellomycetes</taxon>
        <taxon>Trichosporonales</taxon>
        <taxon>Trichosporonaceae</taxon>
        <taxon>Vanrija</taxon>
    </lineage>
</organism>
<dbReference type="GeneID" id="87807141"/>
<gene>
    <name evidence="1" type="ORF">LOC62_03G003900</name>
</gene>
<dbReference type="EMBL" id="CP086716">
    <property type="protein sequence ID" value="WOO80381.1"/>
    <property type="molecule type" value="Genomic_DNA"/>
</dbReference>
<evidence type="ECO:0000313" key="1">
    <source>
        <dbReference type="EMBL" id="WOO80381.1"/>
    </source>
</evidence>
<dbReference type="Proteomes" id="UP000827549">
    <property type="component" value="Chromosome 3"/>
</dbReference>
<keyword evidence="2" id="KW-1185">Reference proteome</keyword>
<protein>
    <submittedName>
        <fullName evidence="1">Uncharacterized protein</fullName>
    </submittedName>
</protein>
<dbReference type="AlphaFoldDB" id="A0AAF1BGX9"/>
<sequence length="391" mass="45342">MARRRRPPPPDDTPAPKVAIPESSFPYIMDLIFQAADHNTLLVLRTMNRDCRERADAILLRHIVIKGQKNMFEPRLDRLGYQFFEVDGCRARIRPFQAMLSRQDMTVWADRVHRWSKKETGLKHAQVVDIVHTLRDVYGFELPSLKTIRVHHTRDVQLHEQLRFTIYRLPPTTEQVVTFGHHFPVNLPRKGQHWFSSVDDPHFTHSIDSVIINILPGGFSNPLLHTNEYMDWENVSNVRVVLSPDFCRRQDEDRFNWLDPWSLFACELRSLLVKAAMDKKTTGSLTLVGVADAWFKTTDCMKLGRDLRRVMDPQDVLCPGFWYANGDIMLQKIHDLVSLGSLIRVVEDYKITVLSLDQYRATRTPAEFEVETVPNAFLLAASEAAEIEDYY</sequence>
<proteinExistence type="predicted"/>